<sequence>MYKTKNKQRNQIFQCTKDIHNSEKVGIQMLFRPLALILGSCGTVMSGASMVVSKSEVWVEEESLTEPEEKQEGENSPKAEVASPEILNQAKHRMLQKSCHQQFEFRDGHIFSSCIPNLVLGVQHFKLHSGSGIVLVKKNCFDKHQKWLHKEESRTFHLMINPNLVLAVALPTVSMENLAKIKSFPVIIQTYKPYSNGASNQKWLYLKNKNILKAFHSSKMDIEVTIANHAGICTSTVTNEEEVNQVGYSFRPPGSKTRVMICLACARSVVSQKDLKKLFPGIKFFCAFGSRECKQFTLRNPKVINMSQSDLSSCEDENSLRHYEELLLSFQRRVNMQSLSHDILATMRQTPVKIIAHKNGTRSANGKLIIAQSFPVLLSGCTLQLGLNRAASRLYTYDGTAILNLNNLILWAINEFLKNRDSEDKKYTSSEENKEMATQSAEDKKTNQGDSKPSPQIMMPARFHSFNSSLLSHILKNPIEVWVSCGEPFIPLDALQRSEKLQRKNWLKKDRILADLEVMKHKMRQLKGRRVFESNPGNGIYPICPGRGTVLRGNWMEPSQEERKLLKYIISAKARLTEVQSHETKCNSPVSTKQTSLYLQPNTKRVFAYLSGHEHEDGFYVWGRSIAELLNESSLRLGMMCPAKTMYTLDGKPLTSWNDIKRDMVICVSAGNHFVSQKDIKQRVSMRANYARIRKLKGPHATDIVAFSIERPQSKTNRSDSILSLHTASCFEGWDRPRSATAKQMITVEKPFKKK</sequence>
<feature type="compositionally biased region" description="Basic and acidic residues" evidence="1">
    <location>
        <begin position="422"/>
        <end position="447"/>
    </location>
</feature>
<protein>
    <recommendedName>
        <fullName evidence="5">Doublecortin domain containing 1</fullName>
    </recommendedName>
</protein>
<dbReference type="InParanoid" id="G3WKY5"/>
<dbReference type="STRING" id="9305.ENSSHAP00000016090"/>
<dbReference type="InterPro" id="IPR036572">
    <property type="entry name" value="Doublecortin_dom_sf"/>
</dbReference>
<dbReference type="InterPro" id="IPR043188">
    <property type="entry name" value="DCDC1"/>
</dbReference>
<name>G3WKY5_SARHA</name>
<gene>
    <name evidence="3" type="primary">LOC100916588</name>
</gene>
<dbReference type="GO" id="GO:0030496">
    <property type="term" value="C:midbody"/>
    <property type="evidence" value="ECO:0007669"/>
    <property type="project" value="TreeGrafter"/>
</dbReference>
<keyword evidence="2" id="KW-0472">Membrane</keyword>
<dbReference type="GeneID" id="100916588"/>
<dbReference type="KEGG" id="shr:100916588"/>
<dbReference type="Proteomes" id="UP000007648">
    <property type="component" value="Unassembled WGS sequence"/>
</dbReference>
<organism evidence="3 4">
    <name type="scientific">Sarcophilus harrisii</name>
    <name type="common">Tasmanian devil</name>
    <name type="synonym">Sarcophilus laniarius</name>
    <dbReference type="NCBI Taxonomy" id="9305"/>
    <lineage>
        <taxon>Eukaryota</taxon>
        <taxon>Metazoa</taxon>
        <taxon>Chordata</taxon>
        <taxon>Craniata</taxon>
        <taxon>Vertebrata</taxon>
        <taxon>Euteleostomi</taxon>
        <taxon>Mammalia</taxon>
        <taxon>Metatheria</taxon>
        <taxon>Dasyuromorphia</taxon>
        <taxon>Dasyuridae</taxon>
        <taxon>Sarcophilus</taxon>
    </lineage>
</organism>
<reference evidence="3" key="3">
    <citation type="submission" date="2025-09" db="UniProtKB">
        <authorList>
            <consortium name="Ensembl"/>
        </authorList>
    </citation>
    <scope>IDENTIFICATION</scope>
</reference>
<proteinExistence type="predicted"/>
<evidence type="ECO:0008006" key="5">
    <source>
        <dbReference type="Google" id="ProtNLM"/>
    </source>
</evidence>
<keyword evidence="2" id="KW-1133">Transmembrane helix</keyword>
<keyword evidence="4" id="KW-1185">Reference proteome</keyword>
<dbReference type="GO" id="GO:0008017">
    <property type="term" value="F:microtubule binding"/>
    <property type="evidence" value="ECO:0007669"/>
    <property type="project" value="InterPro"/>
</dbReference>
<dbReference type="Ensembl" id="ENSSHAT00000016223.2">
    <property type="protein sequence ID" value="ENSSHAP00000016090.2"/>
    <property type="gene ID" value="ENSSHAG00000013701.2"/>
</dbReference>
<dbReference type="GO" id="GO:1902412">
    <property type="term" value="P:regulation of mitotic cytokinesis"/>
    <property type="evidence" value="ECO:0007669"/>
    <property type="project" value="InterPro"/>
</dbReference>
<dbReference type="InterPro" id="IPR035992">
    <property type="entry name" value="Ricin_B-like_lectins"/>
</dbReference>
<feature type="compositionally biased region" description="Basic and acidic residues" evidence="1">
    <location>
        <begin position="67"/>
        <end position="77"/>
    </location>
</feature>
<dbReference type="CDD" id="cd17158">
    <property type="entry name" value="DCX3_DCDC5"/>
    <property type="match status" value="1"/>
</dbReference>
<evidence type="ECO:0000256" key="1">
    <source>
        <dbReference type="SAM" id="MobiDB-lite"/>
    </source>
</evidence>
<dbReference type="OrthoDB" id="9999986at2759"/>
<feature type="transmembrane region" description="Helical" evidence="2">
    <location>
        <begin position="34"/>
        <end position="52"/>
    </location>
</feature>
<dbReference type="HOGENOM" id="CLU_042718_0_0_1"/>
<dbReference type="RefSeq" id="XP_031797523.1">
    <property type="nucleotide sequence ID" value="XM_031941663.1"/>
</dbReference>
<dbReference type="eggNOG" id="ENOG502QW8Q">
    <property type="taxonomic scope" value="Eukaryota"/>
</dbReference>
<dbReference type="PANTHER" id="PTHR46302:SF3">
    <property type="entry name" value="DOUBLECORTIN DOMAIN-CONTAINING PROTEIN 1"/>
    <property type="match status" value="1"/>
</dbReference>
<reference evidence="3 4" key="1">
    <citation type="journal article" date="2011" name="Proc. Natl. Acad. Sci. U.S.A.">
        <title>Genetic diversity and population structure of the endangered marsupial Sarcophilus harrisii (Tasmanian devil).</title>
        <authorList>
            <person name="Miller W."/>
            <person name="Hayes V.M."/>
            <person name="Ratan A."/>
            <person name="Petersen D.C."/>
            <person name="Wittekindt N.E."/>
            <person name="Miller J."/>
            <person name="Walenz B."/>
            <person name="Knight J."/>
            <person name="Qi J."/>
            <person name="Zhao F."/>
            <person name="Wang Q."/>
            <person name="Bedoya-Reina O.C."/>
            <person name="Katiyar N."/>
            <person name="Tomsho L.P."/>
            <person name="Kasson L.M."/>
            <person name="Hardie R.A."/>
            <person name="Woodbridge P."/>
            <person name="Tindall E.A."/>
            <person name="Bertelsen M.F."/>
            <person name="Dixon D."/>
            <person name="Pyecroft S."/>
            <person name="Helgen K.M."/>
            <person name="Lesk A.M."/>
            <person name="Pringle T.H."/>
            <person name="Patterson N."/>
            <person name="Zhang Y."/>
            <person name="Kreiss A."/>
            <person name="Woods G.M."/>
            <person name="Jones M.E."/>
            <person name="Schuster S.C."/>
        </authorList>
    </citation>
    <scope>NUCLEOTIDE SEQUENCE [LARGE SCALE GENOMIC DNA]</scope>
</reference>
<dbReference type="PANTHER" id="PTHR46302">
    <property type="entry name" value="DOUBLECORTIN DOMAIN-CONTAINING PROTEIN 1"/>
    <property type="match status" value="1"/>
</dbReference>
<evidence type="ECO:0000256" key="2">
    <source>
        <dbReference type="SAM" id="Phobius"/>
    </source>
</evidence>
<dbReference type="GeneTree" id="ENSGT00940000163542"/>
<keyword evidence="2" id="KW-0812">Transmembrane</keyword>
<dbReference type="GO" id="GO:0035556">
    <property type="term" value="P:intracellular signal transduction"/>
    <property type="evidence" value="ECO:0007669"/>
    <property type="project" value="InterPro"/>
</dbReference>
<dbReference type="SUPFAM" id="SSF50370">
    <property type="entry name" value="Ricin B-like lectins"/>
    <property type="match status" value="1"/>
</dbReference>
<accession>G3WKY5</accession>
<dbReference type="AlphaFoldDB" id="G3WKY5"/>
<evidence type="ECO:0000313" key="3">
    <source>
        <dbReference type="Ensembl" id="ENSSHAP00000016090.2"/>
    </source>
</evidence>
<feature type="region of interest" description="Disordered" evidence="1">
    <location>
        <begin position="62"/>
        <end position="81"/>
    </location>
</feature>
<feature type="region of interest" description="Disordered" evidence="1">
    <location>
        <begin position="422"/>
        <end position="457"/>
    </location>
</feature>
<dbReference type="PROSITE" id="PS50231">
    <property type="entry name" value="RICIN_B_LECTIN"/>
    <property type="match status" value="1"/>
</dbReference>
<evidence type="ECO:0000313" key="4">
    <source>
        <dbReference type="Proteomes" id="UP000007648"/>
    </source>
</evidence>
<dbReference type="SUPFAM" id="SSF89837">
    <property type="entry name" value="Doublecortin (DC)"/>
    <property type="match status" value="2"/>
</dbReference>
<reference evidence="3" key="2">
    <citation type="submission" date="2025-08" db="UniProtKB">
        <authorList>
            <consortium name="Ensembl"/>
        </authorList>
    </citation>
    <scope>IDENTIFICATION</scope>
</reference>